<keyword evidence="2" id="KW-1185">Reference proteome</keyword>
<keyword evidence="1" id="KW-0449">Lipoprotein</keyword>
<dbReference type="EMBL" id="JAENHL010000006">
    <property type="protein sequence ID" value="MBK1866794.1"/>
    <property type="molecule type" value="Genomic_DNA"/>
</dbReference>
<sequence>MRRIFVTLFILATLTGCASWNWKATGEAWREPLCRDQHKQSCKADDED</sequence>
<evidence type="ECO:0000313" key="2">
    <source>
        <dbReference type="Proteomes" id="UP000616151"/>
    </source>
</evidence>
<proteinExistence type="predicted"/>
<accession>A0ACC5R2A6</accession>
<reference evidence="1" key="1">
    <citation type="submission" date="2021-01" db="EMBL/GenBank/DDBJ databases">
        <authorList>
            <person name="Sun Q."/>
        </authorList>
    </citation>
    <scope>NUCLEOTIDE SEQUENCE</scope>
    <source>
        <strain evidence="1">YIM B02566</strain>
    </source>
</reference>
<evidence type="ECO:0000313" key="1">
    <source>
        <dbReference type="EMBL" id="MBK1866794.1"/>
    </source>
</evidence>
<comment type="caution">
    <text evidence="1">The sequence shown here is derived from an EMBL/GenBank/DDBJ whole genome shotgun (WGS) entry which is preliminary data.</text>
</comment>
<name>A0ACC5R2A6_9HYPH</name>
<protein>
    <submittedName>
        <fullName evidence="1">Membrane lipoprotein lipid attachment site-containing protein</fullName>
    </submittedName>
</protein>
<organism evidence="1 2">
    <name type="scientific">Taklimakanibacter albus</name>
    <dbReference type="NCBI Taxonomy" id="2800327"/>
    <lineage>
        <taxon>Bacteria</taxon>
        <taxon>Pseudomonadati</taxon>
        <taxon>Pseudomonadota</taxon>
        <taxon>Alphaproteobacteria</taxon>
        <taxon>Hyphomicrobiales</taxon>
        <taxon>Aestuariivirgaceae</taxon>
        <taxon>Taklimakanibacter</taxon>
    </lineage>
</organism>
<dbReference type="Proteomes" id="UP000616151">
    <property type="component" value="Unassembled WGS sequence"/>
</dbReference>
<gene>
    <name evidence="1" type="ORF">JHL16_10555</name>
</gene>